<dbReference type="Proteomes" id="UP000054558">
    <property type="component" value="Unassembled WGS sequence"/>
</dbReference>
<evidence type="ECO:0000313" key="3">
    <source>
        <dbReference type="Proteomes" id="UP000054558"/>
    </source>
</evidence>
<evidence type="ECO:0000256" key="1">
    <source>
        <dbReference type="SAM" id="MobiDB-lite"/>
    </source>
</evidence>
<dbReference type="AlphaFoldDB" id="A0A1Y1IGI5"/>
<gene>
    <name evidence="2" type="ORF">KFL_005870030</name>
</gene>
<keyword evidence="3" id="KW-1185">Reference proteome</keyword>
<dbReference type="EMBL" id="DF237536">
    <property type="protein sequence ID" value="GAQ89994.1"/>
    <property type="molecule type" value="Genomic_DNA"/>
</dbReference>
<protein>
    <submittedName>
        <fullName evidence="2">Uncharacterized protein</fullName>
    </submittedName>
</protein>
<feature type="region of interest" description="Disordered" evidence="1">
    <location>
        <begin position="104"/>
        <end position="123"/>
    </location>
</feature>
<proteinExistence type="predicted"/>
<evidence type="ECO:0000313" key="2">
    <source>
        <dbReference type="EMBL" id="GAQ89994.1"/>
    </source>
</evidence>
<organism evidence="2 3">
    <name type="scientific">Klebsormidium nitens</name>
    <name type="common">Green alga</name>
    <name type="synonym">Ulothrix nitens</name>
    <dbReference type="NCBI Taxonomy" id="105231"/>
    <lineage>
        <taxon>Eukaryota</taxon>
        <taxon>Viridiplantae</taxon>
        <taxon>Streptophyta</taxon>
        <taxon>Klebsormidiophyceae</taxon>
        <taxon>Klebsormidiales</taxon>
        <taxon>Klebsormidiaceae</taxon>
        <taxon>Klebsormidium</taxon>
    </lineage>
</organism>
<name>A0A1Y1IGI5_KLENI</name>
<accession>A0A1Y1IGI5</accession>
<reference evidence="2 3" key="1">
    <citation type="journal article" date="2014" name="Nat. Commun.">
        <title>Klebsormidium flaccidum genome reveals primary factors for plant terrestrial adaptation.</title>
        <authorList>
            <person name="Hori K."/>
            <person name="Maruyama F."/>
            <person name="Fujisawa T."/>
            <person name="Togashi T."/>
            <person name="Yamamoto N."/>
            <person name="Seo M."/>
            <person name="Sato S."/>
            <person name="Yamada T."/>
            <person name="Mori H."/>
            <person name="Tajima N."/>
            <person name="Moriyama T."/>
            <person name="Ikeuchi M."/>
            <person name="Watanabe M."/>
            <person name="Wada H."/>
            <person name="Kobayashi K."/>
            <person name="Saito M."/>
            <person name="Masuda T."/>
            <person name="Sasaki-Sekimoto Y."/>
            <person name="Mashiguchi K."/>
            <person name="Awai K."/>
            <person name="Shimojima M."/>
            <person name="Masuda S."/>
            <person name="Iwai M."/>
            <person name="Nobusawa T."/>
            <person name="Narise T."/>
            <person name="Kondo S."/>
            <person name="Saito H."/>
            <person name="Sato R."/>
            <person name="Murakawa M."/>
            <person name="Ihara Y."/>
            <person name="Oshima-Yamada Y."/>
            <person name="Ohtaka K."/>
            <person name="Satoh M."/>
            <person name="Sonobe K."/>
            <person name="Ishii M."/>
            <person name="Ohtani R."/>
            <person name="Kanamori-Sato M."/>
            <person name="Honoki R."/>
            <person name="Miyazaki D."/>
            <person name="Mochizuki H."/>
            <person name="Umetsu J."/>
            <person name="Higashi K."/>
            <person name="Shibata D."/>
            <person name="Kamiya Y."/>
            <person name="Sato N."/>
            <person name="Nakamura Y."/>
            <person name="Tabata S."/>
            <person name="Ida S."/>
            <person name="Kurokawa K."/>
            <person name="Ohta H."/>
        </authorList>
    </citation>
    <scope>NUCLEOTIDE SEQUENCE [LARGE SCALE GENOMIC DNA]</scope>
    <source>
        <strain evidence="2 3">NIES-2285</strain>
    </source>
</reference>
<feature type="compositionally biased region" description="Basic and acidic residues" evidence="1">
    <location>
        <begin position="104"/>
        <end position="115"/>
    </location>
</feature>
<sequence length="269" mass="28992">MNALWAMRWALLKRSWPREASARVPECLQARRGSADALHASGSGGLWAESAQKLDLLDGSAATATSKGLNAHQALRAVGVRSKDGPVGPYPSVYGLGQSAFRPDAERRCTPRESRTSMSKTAQPKRKELLNLGIPRVDVAPSGSARCRDTYPTAHQLTGADGRCLGTVSGHCHETESARLWAELREKWGLFDGSYLPLRRRARADLGARRLPGPHAEPTPGLRTSSAASLVALLSEARAAARLRKRRPRVGTLHRGTAPCGLLRCAVGR</sequence>